<proteinExistence type="predicted"/>
<feature type="domain" description="Acyltransferase 3" evidence="2">
    <location>
        <begin position="6"/>
        <end position="340"/>
    </location>
</feature>
<evidence type="ECO:0000259" key="2">
    <source>
        <dbReference type="Pfam" id="PF01757"/>
    </source>
</evidence>
<keyword evidence="1" id="KW-0472">Membrane</keyword>
<feature type="transmembrane region" description="Helical" evidence="1">
    <location>
        <begin position="323"/>
        <end position="344"/>
    </location>
</feature>
<dbReference type="Proteomes" id="UP001364224">
    <property type="component" value="Unassembled WGS sequence"/>
</dbReference>
<dbReference type="PANTHER" id="PTHR23028">
    <property type="entry name" value="ACETYLTRANSFERASE"/>
    <property type="match status" value="1"/>
</dbReference>
<evidence type="ECO:0000313" key="4">
    <source>
        <dbReference type="Proteomes" id="UP001364224"/>
    </source>
</evidence>
<keyword evidence="1" id="KW-0812">Transmembrane</keyword>
<keyword evidence="1" id="KW-1133">Transmembrane helix</keyword>
<feature type="transmembrane region" description="Helical" evidence="1">
    <location>
        <begin position="47"/>
        <end position="66"/>
    </location>
</feature>
<evidence type="ECO:0000313" key="3">
    <source>
        <dbReference type="EMBL" id="MEH2557415.1"/>
    </source>
</evidence>
<feature type="transmembrane region" description="Helical" evidence="1">
    <location>
        <begin position="6"/>
        <end position="26"/>
    </location>
</feature>
<dbReference type="InterPro" id="IPR002656">
    <property type="entry name" value="Acyl_transf_3_dom"/>
</dbReference>
<reference evidence="3 4" key="1">
    <citation type="submission" date="2024-02" db="EMBL/GenBank/DDBJ databases">
        <title>Adaptive strategies in a cosmopolitan and abundant soil bacterium.</title>
        <authorList>
            <person name="Carini P."/>
        </authorList>
    </citation>
    <scope>NUCLEOTIDE SEQUENCE [LARGE SCALE GENOMIC DNA]</scope>
    <source>
        <strain evidence="3 4">AZCC 1608</strain>
    </source>
</reference>
<feature type="transmembrane region" description="Helical" evidence="1">
    <location>
        <begin position="201"/>
        <end position="218"/>
    </location>
</feature>
<feature type="transmembrane region" description="Helical" evidence="1">
    <location>
        <begin position="260"/>
        <end position="278"/>
    </location>
</feature>
<gene>
    <name evidence="3" type="ORF">V1286_004944</name>
</gene>
<feature type="transmembrane region" description="Helical" evidence="1">
    <location>
        <begin position="298"/>
        <end position="317"/>
    </location>
</feature>
<dbReference type="PANTHER" id="PTHR23028:SF131">
    <property type="entry name" value="BLR2367 PROTEIN"/>
    <property type="match status" value="1"/>
</dbReference>
<accession>A0ABU8BFU1</accession>
<evidence type="ECO:0000256" key="1">
    <source>
        <dbReference type="SAM" id="Phobius"/>
    </source>
</evidence>
<sequence>MMNRLAAIQILRAVAALLVVVSHAILRQAEWAPTDPLTSQIAIHIGLLGVWIFFIISGFIMSYTYYDNFAVPGAAGQFIASRIIRIVPIYWLATALEVVLRLHHGAGLDVHKLICSLFFIPVAVEPGPMAAMRPTLGVGWTLNYEMMFYAAFASVLLLSRRKGLTLLIVLMTGVVLTGTFFKPIADTRAPTSLITFYSDPIILLFGAGVLLGAAARWLKSAHAVRSNAFLLIALAMFLVVDVMLFAAFVGTHPVDVEWNATFWVISAICVALCVTVRIDDTRWLTQRLVQLGDASYSLYLFHFFTIIAAEKLWWWFFGKSESWMFVPLSAVAAIMATIAIHNFVEQPIGRQLRRFSALFNKRRFVRTETVRIPMSGMPGDVTVTWNGVASPLEPSRSEVSSGTPFRADMVHRRR</sequence>
<feature type="transmembrane region" description="Helical" evidence="1">
    <location>
        <begin position="78"/>
        <end position="100"/>
    </location>
</feature>
<organism evidence="3 4">
    <name type="scientific">Bradyrhizobium algeriense</name>
    <dbReference type="NCBI Taxonomy" id="634784"/>
    <lineage>
        <taxon>Bacteria</taxon>
        <taxon>Pseudomonadati</taxon>
        <taxon>Pseudomonadota</taxon>
        <taxon>Alphaproteobacteria</taxon>
        <taxon>Hyphomicrobiales</taxon>
        <taxon>Nitrobacteraceae</taxon>
        <taxon>Bradyrhizobium</taxon>
    </lineage>
</organism>
<feature type="transmembrane region" description="Helical" evidence="1">
    <location>
        <begin position="164"/>
        <end position="181"/>
    </location>
</feature>
<feature type="transmembrane region" description="Helical" evidence="1">
    <location>
        <begin position="137"/>
        <end position="157"/>
    </location>
</feature>
<name>A0ABU8BFU1_9BRAD</name>
<dbReference type="Pfam" id="PF01757">
    <property type="entry name" value="Acyl_transf_3"/>
    <property type="match status" value="1"/>
</dbReference>
<protein>
    <submittedName>
        <fullName evidence="3">Exopolysaccharide production protein ExoZ</fullName>
    </submittedName>
</protein>
<comment type="caution">
    <text evidence="3">The sequence shown here is derived from an EMBL/GenBank/DDBJ whole genome shotgun (WGS) entry which is preliminary data.</text>
</comment>
<feature type="transmembrane region" description="Helical" evidence="1">
    <location>
        <begin position="230"/>
        <end position="248"/>
    </location>
</feature>
<dbReference type="EMBL" id="JAZHRV010000001">
    <property type="protein sequence ID" value="MEH2557415.1"/>
    <property type="molecule type" value="Genomic_DNA"/>
</dbReference>
<dbReference type="InterPro" id="IPR050879">
    <property type="entry name" value="Acyltransferase_3"/>
</dbReference>
<keyword evidence="4" id="KW-1185">Reference proteome</keyword>